<organism evidence="5 6">
    <name type="scientific">Fusarium torulosum</name>
    <dbReference type="NCBI Taxonomy" id="33205"/>
    <lineage>
        <taxon>Eukaryota</taxon>
        <taxon>Fungi</taxon>
        <taxon>Dikarya</taxon>
        <taxon>Ascomycota</taxon>
        <taxon>Pezizomycotina</taxon>
        <taxon>Sordariomycetes</taxon>
        <taxon>Hypocreomycetidae</taxon>
        <taxon>Hypocreales</taxon>
        <taxon>Nectriaceae</taxon>
        <taxon>Fusarium</taxon>
    </lineage>
</organism>
<dbReference type="InterPro" id="IPR011009">
    <property type="entry name" value="Kinase-like_dom_sf"/>
</dbReference>
<evidence type="ECO:0000256" key="2">
    <source>
        <dbReference type="ARBA" id="ARBA00047899"/>
    </source>
</evidence>
<name>A0AAE8MBW3_9HYPO</name>
<dbReference type="PROSITE" id="PS00109">
    <property type="entry name" value="PROTEIN_KINASE_TYR"/>
    <property type="match status" value="1"/>
</dbReference>
<proteinExistence type="predicted"/>
<accession>A0AAE8MBW3</accession>
<evidence type="ECO:0000259" key="4">
    <source>
        <dbReference type="Pfam" id="PF17667"/>
    </source>
</evidence>
<evidence type="ECO:0000256" key="1">
    <source>
        <dbReference type="ARBA" id="ARBA00012513"/>
    </source>
</evidence>
<dbReference type="InterPro" id="IPR040976">
    <property type="entry name" value="Pkinase_fungal"/>
</dbReference>
<comment type="catalytic activity">
    <reaction evidence="2">
        <text>L-threonyl-[protein] + ATP = O-phospho-L-threonyl-[protein] + ADP + H(+)</text>
        <dbReference type="Rhea" id="RHEA:46608"/>
        <dbReference type="Rhea" id="RHEA-COMP:11060"/>
        <dbReference type="Rhea" id="RHEA-COMP:11605"/>
        <dbReference type="ChEBI" id="CHEBI:15378"/>
        <dbReference type="ChEBI" id="CHEBI:30013"/>
        <dbReference type="ChEBI" id="CHEBI:30616"/>
        <dbReference type="ChEBI" id="CHEBI:61977"/>
        <dbReference type="ChEBI" id="CHEBI:456216"/>
        <dbReference type="EC" id="2.7.11.1"/>
    </reaction>
</comment>
<evidence type="ECO:0000256" key="3">
    <source>
        <dbReference type="ARBA" id="ARBA00048679"/>
    </source>
</evidence>
<feature type="domain" description="Fungal-type protein kinase" evidence="4">
    <location>
        <begin position="1"/>
        <end position="116"/>
    </location>
</feature>
<dbReference type="SUPFAM" id="SSF56112">
    <property type="entry name" value="Protein kinase-like (PK-like)"/>
    <property type="match status" value="1"/>
</dbReference>
<dbReference type="Gene3D" id="1.10.510.10">
    <property type="entry name" value="Transferase(Phosphotransferase) domain 1"/>
    <property type="match status" value="1"/>
</dbReference>
<dbReference type="PANTHER" id="PTHR38248:SF2">
    <property type="entry name" value="FUNK1 11"/>
    <property type="match status" value="1"/>
</dbReference>
<reference evidence="5" key="1">
    <citation type="submission" date="2018-03" db="EMBL/GenBank/DDBJ databases">
        <authorList>
            <person name="Guldener U."/>
        </authorList>
    </citation>
    <scope>NUCLEOTIDE SEQUENCE</scope>
</reference>
<dbReference type="PANTHER" id="PTHR38248">
    <property type="entry name" value="FUNK1 6"/>
    <property type="match status" value="1"/>
</dbReference>
<dbReference type="EMBL" id="ONZP01000251">
    <property type="protein sequence ID" value="SPJ79113.1"/>
    <property type="molecule type" value="Genomic_DNA"/>
</dbReference>
<dbReference type="GO" id="GO:0004674">
    <property type="term" value="F:protein serine/threonine kinase activity"/>
    <property type="evidence" value="ECO:0007669"/>
    <property type="project" value="UniProtKB-EC"/>
</dbReference>
<dbReference type="EC" id="2.7.11.1" evidence="1"/>
<protein>
    <recommendedName>
        <fullName evidence="1">non-specific serine/threonine protein kinase</fullName>
        <ecNumber evidence="1">2.7.11.1</ecNumber>
    </recommendedName>
</protein>
<sequence>MTDVQFGLNPLIRKDESGHEYVLVKGLNKPESCLSDFPRAYKIRLDNDPIICPREIVGNRPTCYRATDDRGYEFAVKFSPNGAQSHHEARLLRRITERKIWGVAQLIDFRTVQVGTITSSCIVTCPFARDLEDYHSTVELMQCFRDAIKGHYYLYRDGKILHGDISLGNIMITNSYRGNPSAPCGILIDLDRSLDLETEPKKPHGLQGTKAFMAIDVSRPYDDHILHTYRHDLESFFYVFLYLAVCRNKRLPKTSRLTRWMDAKKDWVEVGRIKREDMSDNGNFAAIIDEFQPSFKDLGLLAHDLRLILFFSGKDFFVGTKTEAGDVDNIYHEVIRAFARWAERLDMSNVRW</sequence>
<keyword evidence="6" id="KW-1185">Reference proteome</keyword>
<comment type="caution">
    <text evidence="5">The sequence shown here is derived from an EMBL/GenBank/DDBJ whole genome shotgun (WGS) entry which is preliminary data.</text>
</comment>
<comment type="catalytic activity">
    <reaction evidence="3">
        <text>L-seryl-[protein] + ATP = O-phospho-L-seryl-[protein] + ADP + H(+)</text>
        <dbReference type="Rhea" id="RHEA:17989"/>
        <dbReference type="Rhea" id="RHEA-COMP:9863"/>
        <dbReference type="Rhea" id="RHEA-COMP:11604"/>
        <dbReference type="ChEBI" id="CHEBI:15378"/>
        <dbReference type="ChEBI" id="CHEBI:29999"/>
        <dbReference type="ChEBI" id="CHEBI:30616"/>
        <dbReference type="ChEBI" id="CHEBI:83421"/>
        <dbReference type="ChEBI" id="CHEBI:456216"/>
        <dbReference type="EC" id="2.7.11.1"/>
    </reaction>
</comment>
<evidence type="ECO:0000313" key="6">
    <source>
        <dbReference type="Proteomes" id="UP001187734"/>
    </source>
</evidence>
<gene>
    <name evidence="5" type="ORF">FTOL_07504</name>
</gene>
<dbReference type="AlphaFoldDB" id="A0AAE8MBW3"/>
<evidence type="ECO:0000313" key="5">
    <source>
        <dbReference type="EMBL" id="SPJ79113.1"/>
    </source>
</evidence>
<feature type="domain" description="Fungal-type protein kinase" evidence="4">
    <location>
        <begin position="119"/>
        <end position="243"/>
    </location>
</feature>
<dbReference type="Proteomes" id="UP001187734">
    <property type="component" value="Unassembled WGS sequence"/>
</dbReference>
<dbReference type="InterPro" id="IPR008266">
    <property type="entry name" value="Tyr_kinase_AS"/>
</dbReference>
<dbReference type="Pfam" id="PF17667">
    <property type="entry name" value="Pkinase_fungal"/>
    <property type="match status" value="2"/>
</dbReference>